<dbReference type="InterPro" id="IPR025997">
    <property type="entry name" value="SBP_2_dom"/>
</dbReference>
<dbReference type="GO" id="GO:0030288">
    <property type="term" value="C:outer membrane-bounded periplasmic space"/>
    <property type="evidence" value="ECO:0007669"/>
    <property type="project" value="TreeGrafter"/>
</dbReference>
<name>A0A1I0HM16_9FIRM</name>
<evidence type="ECO:0000313" key="5">
    <source>
        <dbReference type="Proteomes" id="UP000198558"/>
    </source>
</evidence>
<dbReference type="Proteomes" id="UP000198558">
    <property type="component" value="Unassembled WGS sequence"/>
</dbReference>
<protein>
    <submittedName>
        <fullName evidence="4">Monosaccharide ABC transporter substrate-binding protein, CUT2 family</fullName>
    </submittedName>
</protein>
<dbReference type="InterPro" id="IPR028082">
    <property type="entry name" value="Peripla_BP_I"/>
</dbReference>
<comment type="similarity">
    <text evidence="2">Belongs to the bacterial solute-binding protein 2 family.</text>
</comment>
<organism evidence="4 5">
    <name type="scientific">Thomasclavelia cocleata</name>
    <dbReference type="NCBI Taxonomy" id="69824"/>
    <lineage>
        <taxon>Bacteria</taxon>
        <taxon>Bacillati</taxon>
        <taxon>Bacillota</taxon>
        <taxon>Erysipelotrichia</taxon>
        <taxon>Erysipelotrichales</taxon>
        <taxon>Coprobacillaceae</taxon>
        <taxon>Thomasclavelia</taxon>
    </lineage>
</organism>
<dbReference type="RefSeq" id="WP_092356646.1">
    <property type="nucleotide sequence ID" value="NZ_CAMUUE010000094.1"/>
</dbReference>
<dbReference type="Gene3D" id="3.40.50.2300">
    <property type="match status" value="2"/>
</dbReference>
<dbReference type="GO" id="GO:0030246">
    <property type="term" value="F:carbohydrate binding"/>
    <property type="evidence" value="ECO:0007669"/>
    <property type="project" value="TreeGrafter"/>
</dbReference>
<dbReference type="OrthoDB" id="569491at2"/>
<comment type="subcellular location">
    <subcellularLocation>
        <location evidence="1">Cell envelope</location>
    </subcellularLocation>
</comment>
<dbReference type="PROSITE" id="PS51257">
    <property type="entry name" value="PROKAR_LIPOPROTEIN"/>
    <property type="match status" value="1"/>
</dbReference>
<feature type="domain" description="Periplasmic binding protein" evidence="3">
    <location>
        <begin position="32"/>
        <end position="282"/>
    </location>
</feature>
<keyword evidence="5" id="KW-1185">Reference proteome</keyword>
<dbReference type="PANTHER" id="PTHR30036">
    <property type="entry name" value="D-XYLOSE-BINDING PERIPLASMIC PROTEIN"/>
    <property type="match status" value="1"/>
</dbReference>
<dbReference type="EMBL" id="FOIN01000054">
    <property type="protein sequence ID" value="SET84930.1"/>
    <property type="molecule type" value="Genomic_DNA"/>
</dbReference>
<evidence type="ECO:0000313" key="4">
    <source>
        <dbReference type="EMBL" id="SET84930.1"/>
    </source>
</evidence>
<accession>A0A1I0HM16</accession>
<dbReference type="InterPro" id="IPR050555">
    <property type="entry name" value="Bact_Solute-Bind_Prot2"/>
</dbReference>
<reference evidence="5" key="1">
    <citation type="submission" date="2016-10" db="EMBL/GenBank/DDBJ databases">
        <authorList>
            <person name="Varghese N."/>
            <person name="Submissions S."/>
        </authorList>
    </citation>
    <scope>NUCLEOTIDE SEQUENCE [LARGE SCALE GENOMIC DNA]</scope>
    <source>
        <strain evidence="5">DSM 1551</strain>
    </source>
</reference>
<evidence type="ECO:0000256" key="1">
    <source>
        <dbReference type="ARBA" id="ARBA00004196"/>
    </source>
</evidence>
<dbReference type="GeneID" id="78289514"/>
<dbReference type="SUPFAM" id="SSF53822">
    <property type="entry name" value="Periplasmic binding protein-like I"/>
    <property type="match status" value="1"/>
</dbReference>
<evidence type="ECO:0000259" key="3">
    <source>
        <dbReference type="Pfam" id="PF13407"/>
    </source>
</evidence>
<sequence>MKKVICLVSMFLILTGCNHNSKITTEKSLYFVYATPLKEHEIWLKAKIGFDEACKEKNINGDWLGPTAIDTNKMEEVIETAIAQKADAIITQGVIDSSIINKAKQKGIPILLVDSDIKDSERFAYLGKDFNEQAELFLIDIEKNLGKDTFLEIGIQVAEKGFDIASQQVDEIKNVFNKHPGGYEIKIVSESKSDSVRAKKEWLNILSTTSINVAINFAGESAVFCNEAAKELKVRDKMLVYGVDDMPDTIKLIKDKQIDGSVVTSFYNYGYDATNWLYDYLINDKQLSEKINSVKLVLVTDENVSNYQEELK</sequence>
<dbReference type="PANTHER" id="PTHR30036:SF7">
    <property type="entry name" value="ABC TRANSPORTER PERIPLASMIC-BINDING PROTEIN YPHF"/>
    <property type="match status" value="1"/>
</dbReference>
<dbReference type="AlphaFoldDB" id="A0A1I0HM16"/>
<proteinExistence type="inferred from homology"/>
<gene>
    <name evidence="4" type="ORF">SAMN04489758_1546</name>
</gene>
<evidence type="ECO:0000256" key="2">
    <source>
        <dbReference type="ARBA" id="ARBA00007639"/>
    </source>
</evidence>
<dbReference type="Pfam" id="PF13407">
    <property type="entry name" value="Peripla_BP_4"/>
    <property type="match status" value="1"/>
</dbReference>